<proteinExistence type="predicted"/>
<gene>
    <name evidence="1" type="ORF">BaRGS_00026237</name>
</gene>
<dbReference type="EMBL" id="JACVVK020000243">
    <property type="protein sequence ID" value="KAK7482526.1"/>
    <property type="molecule type" value="Genomic_DNA"/>
</dbReference>
<dbReference type="Proteomes" id="UP001519460">
    <property type="component" value="Unassembled WGS sequence"/>
</dbReference>
<comment type="caution">
    <text evidence="1">The sequence shown here is derived from an EMBL/GenBank/DDBJ whole genome shotgun (WGS) entry which is preliminary data.</text>
</comment>
<name>A0ABD0K597_9CAEN</name>
<evidence type="ECO:0000313" key="1">
    <source>
        <dbReference type="EMBL" id="KAK7482526.1"/>
    </source>
</evidence>
<sequence length="173" mass="18828">MFLKPPRVKGNGARNCSTSHKLDKFSPLVFFPPPPLLKSSVLQVTVSAVLQFSRVAMTNANSNDHHFLASLPSPHNYLPCTAIASLAVCWPRFPLHVQQGIRLDLCSYTSDIQKPDLESSVAADTPHILAQSLTCFIGVHFCVLKTKDAPHTVSKRVACIPACLHRGTGGETE</sequence>
<keyword evidence="2" id="KW-1185">Reference proteome</keyword>
<reference evidence="1 2" key="1">
    <citation type="journal article" date="2023" name="Sci. Data">
        <title>Genome assembly of the Korean intertidal mud-creeper Batillaria attramentaria.</title>
        <authorList>
            <person name="Patra A.K."/>
            <person name="Ho P.T."/>
            <person name="Jun S."/>
            <person name="Lee S.J."/>
            <person name="Kim Y."/>
            <person name="Won Y.J."/>
        </authorList>
    </citation>
    <scope>NUCLEOTIDE SEQUENCE [LARGE SCALE GENOMIC DNA]</scope>
    <source>
        <strain evidence="1">Wonlab-2016</strain>
    </source>
</reference>
<protein>
    <submittedName>
        <fullName evidence="1">Uncharacterized protein</fullName>
    </submittedName>
</protein>
<accession>A0ABD0K597</accession>
<organism evidence="1 2">
    <name type="scientific">Batillaria attramentaria</name>
    <dbReference type="NCBI Taxonomy" id="370345"/>
    <lineage>
        <taxon>Eukaryota</taxon>
        <taxon>Metazoa</taxon>
        <taxon>Spiralia</taxon>
        <taxon>Lophotrochozoa</taxon>
        <taxon>Mollusca</taxon>
        <taxon>Gastropoda</taxon>
        <taxon>Caenogastropoda</taxon>
        <taxon>Sorbeoconcha</taxon>
        <taxon>Cerithioidea</taxon>
        <taxon>Batillariidae</taxon>
        <taxon>Batillaria</taxon>
    </lineage>
</organism>
<dbReference type="AlphaFoldDB" id="A0ABD0K597"/>
<evidence type="ECO:0000313" key="2">
    <source>
        <dbReference type="Proteomes" id="UP001519460"/>
    </source>
</evidence>